<feature type="coiled-coil region" evidence="1">
    <location>
        <begin position="4"/>
        <end position="45"/>
    </location>
</feature>
<keyword evidence="3" id="KW-1185">Reference proteome</keyword>
<protein>
    <submittedName>
        <fullName evidence="2">Uncharacterized protein</fullName>
    </submittedName>
</protein>
<comment type="caution">
    <text evidence="2">The sequence shown here is derived from an EMBL/GenBank/DDBJ whole genome shotgun (WGS) entry which is preliminary data.</text>
</comment>
<sequence>MRLVEELEREIEKLRKIQQNCSNKQQDLERSETEIKKQINDLKEKFSNSFSEWRGKMEEDEESILKLIDEEGLRALSQIRSCSEAINKRMEQITLIDGETQSVVQMDPLSFFQNLKQLLSRELFEPGPKHSKRLSDSV</sequence>
<organism evidence="2 3">
    <name type="scientific">Scyliorhinus torazame</name>
    <name type="common">Cloudy catshark</name>
    <name type="synonym">Catulus torazame</name>
    <dbReference type="NCBI Taxonomy" id="75743"/>
    <lineage>
        <taxon>Eukaryota</taxon>
        <taxon>Metazoa</taxon>
        <taxon>Chordata</taxon>
        <taxon>Craniata</taxon>
        <taxon>Vertebrata</taxon>
        <taxon>Chondrichthyes</taxon>
        <taxon>Elasmobranchii</taxon>
        <taxon>Galeomorphii</taxon>
        <taxon>Galeoidea</taxon>
        <taxon>Carcharhiniformes</taxon>
        <taxon>Scyliorhinidae</taxon>
        <taxon>Scyliorhinus</taxon>
    </lineage>
</organism>
<evidence type="ECO:0000256" key="1">
    <source>
        <dbReference type="SAM" id="Coils"/>
    </source>
</evidence>
<dbReference type="EMBL" id="BFAA01005946">
    <property type="protein sequence ID" value="GCB69032.1"/>
    <property type="molecule type" value="Genomic_DNA"/>
</dbReference>
<reference evidence="2 3" key="1">
    <citation type="journal article" date="2018" name="Nat. Ecol. Evol.">
        <title>Shark genomes provide insights into elasmobranch evolution and the origin of vertebrates.</title>
        <authorList>
            <person name="Hara Y"/>
            <person name="Yamaguchi K"/>
            <person name="Onimaru K"/>
            <person name="Kadota M"/>
            <person name="Koyanagi M"/>
            <person name="Keeley SD"/>
            <person name="Tatsumi K"/>
            <person name="Tanaka K"/>
            <person name="Motone F"/>
            <person name="Kageyama Y"/>
            <person name="Nozu R"/>
            <person name="Adachi N"/>
            <person name="Nishimura O"/>
            <person name="Nakagawa R"/>
            <person name="Tanegashima C"/>
            <person name="Kiyatake I"/>
            <person name="Matsumoto R"/>
            <person name="Murakumo K"/>
            <person name="Nishida K"/>
            <person name="Terakita A"/>
            <person name="Kuratani S"/>
            <person name="Sato K"/>
            <person name="Hyodo S Kuraku.S."/>
        </authorList>
    </citation>
    <scope>NUCLEOTIDE SEQUENCE [LARGE SCALE GENOMIC DNA]</scope>
</reference>
<gene>
    <name evidence="2" type="ORF">scyTo_0012352</name>
</gene>
<evidence type="ECO:0000313" key="3">
    <source>
        <dbReference type="Proteomes" id="UP000288216"/>
    </source>
</evidence>
<evidence type="ECO:0000313" key="2">
    <source>
        <dbReference type="EMBL" id="GCB69032.1"/>
    </source>
</evidence>
<name>A0A401P7D0_SCYTO</name>
<dbReference type="Proteomes" id="UP000288216">
    <property type="component" value="Unassembled WGS sequence"/>
</dbReference>
<dbReference type="AlphaFoldDB" id="A0A401P7D0"/>
<dbReference type="OrthoDB" id="6270329at2759"/>
<accession>A0A401P7D0</accession>
<proteinExistence type="predicted"/>
<keyword evidence="1" id="KW-0175">Coiled coil</keyword>